<accession>A0A1G8BHM6</accession>
<keyword evidence="1 4" id="KW-0808">Transferase</keyword>
<dbReference type="RefSeq" id="WP_091491365.1">
    <property type="nucleotide sequence ID" value="NZ_LT629692.1"/>
</dbReference>
<protein>
    <submittedName>
        <fullName evidence="4">1-acyl-sn-glycerol-3-phosphate acyltransferase</fullName>
    </submittedName>
</protein>
<evidence type="ECO:0000313" key="4">
    <source>
        <dbReference type="EMBL" id="SDH32080.1"/>
    </source>
</evidence>
<name>A0A1G8BHM6_9MICO</name>
<dbReference type="Proteomes" id="UP000199009">
    <property type="component" value="Chromosome I"/>
</dbReference>
<feature type="domain" description="Phospholipid/glycerol acyltransferase" evidence="3">
    <location>
        <begin position="35"/>
        <end position="154"/>
    </location>
</feature>
<dbReference type="AlphaFoldDB" id="A0A1G8BHM6"/>
<evidence type="ECO:0000256" key="1">
    <source>
        <dbReference type="ARBA" id="ARBA00022679"/>
    </source>
</evidence>
<keyword evidence="5" id="KW-1185">Reference proteome</keyword>
<dbReference type="EMBL" id="LT629692">
    <property type="protein sequence ID" value="SDH32080.1"/>
    <property type="molecule type" value="Genomic_DNA"/>
</dbReference>
<dbReference type="GO" id="GO:0003841">
    <property type="term" value="F:1-acylglycerol-3-phosphate O-acyltransferase activity"/>
    <property type="evidence" value="ECO:0007669"/>
    <property type="project" value="TreeGrafter"/>
</dbReference>
<sequence>MFYWLMKYIVIGPIVKAIFRPWIVGRKNVPADGAAILASNHLSVSDSVFLPLMIDRPMSFLAKSDYFTGKGLKGWATRMFMKATGQIPIDRTGGKASEASLNTGLQVLGRGDLLGIYPEGTRSPDGNLYRGRTGIARMALEAHVPVIPVVMVDTDAIMPIGRSIPRVGRVGMVIGEPLDFSRFAGMEGDRYILRSVTDEIMVALQRLGEQRYDDVYASTVKNRAASAAASAAPIEAVGAAPVTPPAA</sequence>
<evidence type="ECO:0000313" key="5">
    <source>
        <dbReference type="Proteomes" id="UP000199009"/>
    </source>
</evidence>
<dbReference type="SUPFAM" id="SSF69593">
    <property type="entry name" value="Glycerol-3-phosphate (1)-acyltransferase"/>
    <property type="match status" value="1"/>
</dbReference>
<dbReference type="PANTHER" id="PTHR10434">
    <property type="entry name" value="1-ACYL-SN-GLYCEROL-3-PHOSPHATE ACYLTRANSFERASE"/>
    <property type="match status" value="1"/>
</dbReference>
<dbReference type="CDD" id="cd07989">
    <property type="entry name" value="LPLAT_AGPAT-like"/>
    <property type="match status" value="1"/>
</dbReference>
<dbReference type="SMART" id="SM00563">
    <property type="entry name" value="PlsC"/>
    <property type="match status" value="1"/>
</dbReference>
<dbReference type="STRING" id="370764.SAMN04489810_2802"/>
<evidence type="ECO:0000259" key="3">
    <source>
        <dbReference type="SMART" id="SM00563"/>
    </source>
</evidence>
<dbReference type="PANTHER" id="PTHR10434:SF11">
    <property type="entry name" value="1-ACYL-SN-GLYCEROL-3-PHOSPHATE ACYLTRANSFERASE"/>
    <property type="match status" value="1"/>
</dbReference>
<dbReference type="InterPro" id="IPR002123">
    <property type="entry name" value="Plipid/glycerol_acylTrfase"/>
</dbReference>
<dbReference type="Pfam" id="PF01553">
    <property type="entry name" value="Acyltransferase"/>
    <property type="match status" value="1"/>
</dbReference>
<proteinExistence type="predicted"/>
<dbReference type="OrthoDB" id="9808424at2"/>
<reference evidence="4 5" key="1">
    <citation type="submission" date="2016-10" db="EMBL/GenBank/DDBJ databases">
        <authorList>
            <person name="de Groot N.N."/>
        </authorList>
    </citation>
    <scope>NUCLEOTIDE SEQUENCE [LARGE SCALE GENOMIC DNA]</scope>
    <source>
        <strain evidence="4 5">DSM 23142</strain>
    </source>
</reference>
<dbReference type="GO" id="GO:0006654">
    <property type="term" value="P:phosphatidic acid biosynthetic process"/>
    <property type="evidence" value="ECO:0007669"/>
    <property type="project" value="TreeGrafter"/>
</dbReference>
<organism evidence="4 5">
    <name type="scientific">Microbacterium pygmaeum</name>
    <dbReference type="NCBI Taxonomy" id="370764"/>
    <lineage>
        <taxon>Bacteria</taxon>
        <taxon>Bacillati</taxon>
        <taxon>Actinomycetota</taxon>
        <taxon>Actinomycetes</taxon>
        <taxon>Micrococcales</taxon>
        <taxon>Microbacteriaceae</taxon>
        <taxon>Microbacterium</taxon>
    </lineage>
</organism>
<gene>
    <name evidence="4" type="ORF">SAMN04489810_2802</name>
</gene>
<keyword evidence="2 4" id="KW-0012">Acyltransferase</keyword>
<dbReference type="GO" id="GO:0005886">
    <property type="term" value="C:plasma membrane"/>
    <property type="evidence" value="ECO:0007669"/>
    <property type="project" value="TreeGrafter"/>
</dbReference>
<evidence type="ECO:0000256" key="2">
    <source>
        <dbReference type="ARBA" id="ARBA00023315"/>
    </source>
</evidence>